<gene>
    <name evidence="2" type="primary">phaZ</name>
    <name evidence="2" type="ORF">EAH89_07715</name>
</gene>
<dbReference type="InterPro" id="IPR051321">
    <property type="entry name" value="PHA/PHB_synthase"/>
</dbReference>
<dbReference type="InterPro" id="IPR009656">
    <property type="entry name" value="PHB_depo_C"/>
</dbReference>
<organism evidence="2 3">
    <name type="scientific">Muricoccus nepalensis</name>
    <dbReference type="NCBI Taxonomy" id="1854500"/>
    <lineage>
        <taxon>Bacteria</taxon>
        <taxon>Pseudomonadati</taxon>
        <taxon>Pseudomonadota</taxon>
        <taxon>Alphaproteobacteria</taxon>
        <taxon>Acetobacterales</taxon>
        <taxon>Roseomonadaceae</taxon>
        <taxon>Muricoccus</taxon>
    </lineage>
</organism>
<dbReference type="PANTHER" id="PTHR36837:SF4">
    <property type="entry name" value="BLR0908 PROTEIN"/>
    <property type="match status" value="1"/>
</dbReference>
<proteinExistence type="predicted"/>
<dbReference type="EMBL" id="RCZP01000005">
    <property type="protein sequence ID" value="TPG58491.1"/>
    <property type="molecule type" value="Genomic_DNA"/>
</dbReference>
<dbReference type="InterPro" id="IPR010915">
    <property type="entry name" value="PHB_depoly_PhaZ"/>
</dbReference>
<evidence type="ECO:0000313" key="3">
    <source>
        <dbReference type="Proteomes" id="UP000317078"/>
    </source>
</evidence>
<dbReference type="Pfam" id="PF06850">
    <property type="entry name" value="PHB_depo_C"/>
    <property type="match status" value="1"/>
</dbReference>
<sequence>MIYQLWQAQQDLQLPFRMFAESAGRVLNSLEPVVAAMPLAAPFVRRTSAALEMVARSRTTHSRPGYDFTTVRVGNRDAEVTEEAVLETPFGTLLRFAKDTSVQQPKVLVVAPMSGHFSTLLRGTVEVLLPDHDVYITDWANARDVPVSAGTFGFDEFTSHVIRFLEELGPGSHVLAVCQPAPATLAAVAIMSEDRNPATPATMTLMAGPVDTRVSPTKVNELAQSKPIEWFEKNLIGTVPGRYAGAGRRVYPGAIQLQAFMAMNVQRHIRAHRNQFANIVAGNAEAQAAHRRFYDEYFAVMDLPAEYFIETVRRIFQEHDLPEGRLTYRGRPVRPEAIRRTALLAVEGERDDICAIGQTMAALDLCPNIPLANRFYHLQTGVGHYGVFSGKRWANEVYPKVRTLIEAHS</sequence>
<dbReference type="RefSeq" id="WP_140882226.1">
    <property type="nucleotide sequence ID" value="NZ_RCZP01000005.1"/>
</dbReference>
<accession>A0A502GA14</accession>
<evidence type="ECO:0000259" key="1">
    <source>
        <dbReference type="Pfam" id="PF06850"/>
    </source>
</evidence>
<dbReference type="PANTHER" id="PTHR36837">
    <property type="entry name" value="POLY(3-HYDROXYALKANOATE) POLYMERASE SUBUNIT PHAC"/>
    <property type="match status" value="1"/>
</dbReference>
<dbReference type="InterPro" id="IPR029058">
    <property type="entry name" value="AB_hydrolase_fold"/>
</dbReference>
<dbReference type="PIRSF" id="PIRSF020818">
    <property type="entry name" value="PHB_depoly_PhaZ"/>
    <property type="match status" value="1"/>
</dbReference>
<name>A0A502GA14_9PROT</name>
<dbReference type="AlphaFoldDB" id="A0A502GA14"/>
<comment type="caution">
    <text evidence="2">The sequence shown here is derived from an EMBL/GenBank/DDBJ whole genome shotgun (WGS) entry which is preliminary data.</text>
</comment>
<dbReference type="OrthoDB" id="9774318at2"/>
<dbReference type="Proteomes" id="UP000317078">
    <property type="component" value="Unassembled WGS sequence"/>
</dbReference>
<keyword evidence="3" id="KW-1185">Reference proteome</keyword>
<reference evidence="2 3" key="1">
    <citation type="journal article" date="2019" name="Environ. Microbiol.">
        <title>Species interactions and distinct microbial communities in high Arctic permafrost affected cryosols are associated with the CH4 and CO2 gas fluxes.</title>
        <authorList>
            <person name="Altshuler I."/>
            <person name="Hamel J."/>
            <person name="Turney S."/>
            <person name="Magnuson E."/>
            <person name="Levesque R."/>
            <person name="Greer C."/>
            <person name="Whyte L.G."/>
        </authorList>
    </citation>
    <scope>NUCLEOTIDE SEQUENCE [LARGE SCALE GENOMIC DNA]</scope>
    <source>
        <strain evidence="2 3">S9.3B</strain>
    </source>
</reference>
<feature type="domain" description="PHB de-polymerase C-terminal" evidence="1">
    <location>
        <begin position="207"/>
        <end position="408"/>
    </location>
</feature>
<protein>
    <submittedName>
        <fullName evidence="2">Polyhydroxyalkanoate depolymerase</fullName>
    </submittedName>
</protein>
<dbReference type="SUPFAM" id="SSF53474">
    <property type="entry name" value="alpha/beta-Hydrolases"/>
    <property type="match status" value="1"/>
</dbReference>
<dbReference type="NCBIfam" id="TIGR01849">
    <property type="entry name" value="PHB_depoly_PhaZ"/>
    <property type="match status" value="1"/>
</dbReference>
<evidence type="ECO:0000313" key="2">
    <source>
        <dbReference type="EMBL" id="TPG58491.1"/>
    </source>
</evidence>